<dbReference type="Proteomes" id="UP000265742">
    <property type="component" value="Unassembled WGS sequence"/>
</dbReference>
<evidence type="ECO:0000313" key="2">
    <source>
        <dbReference type="EMBL" id="RIX28640.1"/>
    </source>
</evidence>
<evidence type="ECO:0000313" key="3">
    <source>
        <dbReference type="Proteomes" id="UP000265742"/>
    </source>
</evidence>
<sequence>MGQRTIDPLLAEWLPPLHPSRERGERGEFGPQPLIAEGGPDVIVEPAGDEWLRVATWSRGNFQGPVIEGRFDIVQAWMVLFMLRERRRSIGRLDDAGLMRVPSFVPAPDGPLSVVLEDQHTALLVEDGETVARLPDYPFERGGSPQTPRANVLTHIAYIPLPVLLTQLDLPAGGPGSVFRDWSENWGTWKRPRVRQQEREAARLRAAVRALTGI</sequence>
<feature type="compositionally biased region" description="Basic and acidic residues" evidence="1">
    <location>
        <begin position="19"/>
        <end position="28"/>
    </location>
</feature>
<protein>
    <submittedName>
        <fullName evidence="2">Uncharacterized protein</fullName>
    </submittedName>
</protein>
<dbReference type="AlphaFoldDB" id="A0A3A1TY00"/>
<comment type="caution">
    <text evidence="2">The sequence shown here is derived from an EMBL/GenBank/DDBJ whole genome shotgun (WGS) entry which is preliminary data.</text>
</comment>
<proteinExistence type="predicted"/>
<accession>A0A3A1TY00</accession>
<evidence type="ECO:0000256" key="1">
    <source>
        <dbReference type="SAM" id="MobiDB-lite"/>
    </source>
</evidence>
<keyword evidence="3" id="KW-1185">Reference proteome</keyword>
<reference evidence="3" key="1">
    <citation type="submission" date="2018-09" db="EMBL/GenBank/DDBJ databases">
        <authorList>
            <person name="Kim I."/>
        </authorList>
    </citation>
    <scope>NUCLEOTIDE SEQUENCE [LARGE SCALE GENOMIC DNA]</scope>
    <source>
        <strain evidence="3">DD4a</strain>
    </source>
</reference>
<feature type="region of interest" description="Disordered" evidence="1">
    <location>
        <begin position="15"/>
        <end position="39"/>
    </location>
</feature>
<dbReference type="RefSeq" id="WP_119482950.1">
    <property type="nucleotide sequence ID" value="NZ_QXTG01000002.1"/>
</dbReference>
<name>A0A3A1TY00_9MICO</name>
<gene>
    <name evidence="2" type="ORF">D1781_14640</name>
</gene>
<dbReference type="EMBL" id="QXTG01000002">
    <property type="protein sequence ID" value="RIX28640.1"/>
    <property type="molecule type" value="Genomic_DNA"/>
</dbReference>
<organism evidence="2 3">
    <name type="scientific">Amnibacterium setariae</name>
    <dbReference type="NCBI Taxonomy" id="2306585"/>
    <lineage>
        <taxon>Bacteria</taxon>
        <taxon>Bacillati</taxon>
        <taxon>Actinomycetota</taxon>
        <taxon>Actinomycetes</taxon>
        <taxon>Micrococcales</taxon>
        <taxon>Microbacteriaceae</taxon>
        <taxon>Amnibacterium</taxon>
    </lineage>
</organism>